<reference evidence="1 2" key="1">
    <citation type="submission" date="2019-04" db="EMBL/GenBank/DDBJ databases">
        <authorList>
            <person name="Van Vliet M D."/>
        </authorList>
    </citation>
    <scope>NUCLEOTIDE SEQUENCE [LARGE SCALE GENOMIC DNA]</scope>
    <source>
        <strain evidence="1 2">F1</strain>
    </source>
</reference>
<organism evidence="1 2">
    <name type="scientific">Pontiella desulfatans</name>
    <dbReference type="NCBI Taxonomy" id="2750659"/>
    <lineage>
        <taxon>Bacteria</taxon>
        <taxon>Pseudomonadati</taxon>
        <taxon>Kiritimatiellota</taxon>
        <taxon>Kiritimatiellia</taxon>
        <taxon>Kiritimatiellales</taxon>
        <taxon>Pontiellaceae</taxon>
        <taxon>Pontiella</taxon>
    </lineage>
</organism>
<sequence length="192" mass="21896">MVNYNKPQLKKHCLSQIILSSYHFITNRLSCNRLAVDNPVVIDNDAPVRLELTEPVQACLEKLTYTHISCARLAGYSHDSAGVRALEAERWPHIRLMLTRCEWKPRDIDEEALKKDMTRDDITLWLSRMIQDPAIPIRQQLSAARQLTNLNGWDDPKKRKPDEKSIFADIMKSIDGTSTGLPGSGSNNWVND</sequence>
<evidence type="ECO:0000313" key="2">
    <source>
        <dbReference type="Proteomes" id="UP000366872"/>
    </source>
</evidence>
<dbReference type="EMBL" id="CAAHFG010000004">
    <property type="protein sequence ID" value="VGO16876.1"/>
    <property type="molecule type" value="Genomic_DNA"/>
</dbReference>
<dbReference type="Proteomes" id="UP000366872">
    <property type="component" value="Unassembled WGS sequence"/>
</dbReference>
<dbReference type="AlphaFoldDB" id="A0A6C2UCA5"/>
<proteinExistence type="predicted"/>
<name>A0A6C2UCA5_PONDE</name>
<keyword evidence="2" id="KW-1185">Reference proteome</keyword>
<protein>
    <submittedName>
        <fullName evidence="1">Uncharacterized protein</fullName>
    </submittedName>
</protein>
<gene>
    <name evidence="1" type="ORF">PDESU_05468</name>
</gene>
<accession>A0A6C2UCA5</accession>
<evidence type="ECO:0000313" key="1">
    <source>
        <dbReference type="EMBL" id="VGO16876.1"/>
    </source>
</evidence>